<dbReference type="AlphaFoldDB" id="A0A9P8CKV3"/>
<protein>
    <submittedName>
        <fullName evidence="4">Alkaline-phosphatase-like protein</fullName>
    </submittedName>
</protein>
<evidence type="ECO:0000259" key="3">
    <source>
        <dbReference type="Pfam" id="PF00884"/>
    </source>
</evidence>
<accession>A0A9P8CKV3</accession>
<reference evidence="4" key="1">
    <citation type="journal article" date="2021" name="IMA Fungus">
        <title>Genomic characterization of three marine fungi, including Emericellopsis atlantica sp. nov. with signatures of a generalist lifestyle and marine biomass degradation.</title>
        <authorList>
            <person name="Hagestad O.C."/>
            <person name="Hou L."/>
            <person name="Andersen J.H."/>
            <person name="Hansen E.H."/>
            <person name="Altermark B."/>
            <person name="Li C."/>
            <person name="Kuhnert E."/>
            <person name="Cox R.J."/>
            <person name="Crous P.W."/>
            <person name="Spatafora J.W."/>
            <person name="Lail K."/>
            <person name="Amirebrahimi M."/>
            <person name="Lipzen A."/>
            <person name="Pangilinan J."/>
            <person name="Andreopoulos W."/>
            <person name="Hayes R.D."/>
            <person name="Ng V."/>
            <person name="Grigoriev I.V."/>
            <person name="Jackson S.A."/>
            <person name="Sutton T.D.S."/>
            <person name="Dobson A.D.W."/>
            <person name="Rama T."/>
        </authorList>
    </citation>
    <scope>NUCLEOTIDE SEQUENCE</scope>
    <source>
        <strain evidence="4">TS7</strain>
    </source>
</reference>
<evidence type="ECO:0000313" key="5">
    <source>
        <dbReference type="Proteomes" id="UP000887229"/>
    </source>
</evidence>
<comment type="similarity">
    <text evidence="1">Belongs to the sulfatase family.</text>
</comment>
<evidence type="ECO:0000256" key="1">
    <source>
        <dbReference type="ARBA" id="ARBA00008779"/>
    </source>
</evidence>
<organism evidence="4 5">
    <name type="scientific">Emericellopsis atlantica</name>
    <dbReference type="NCBI Taxonomy" id="2614577"/>
    <lineage>
        <taxon>Eukaryota</taxon>
        <taxon>Fungi</taxon>
        <taxon>Dikarya</taxon>
        <taxon>Ascomycota</taxon>
        <taxon>Pezizomycotina</taxon>
        <taxon>Sordariomycetes</taxon>
        <taxon>Hypocreomycetidae</taxon>
        <taxon>Hypocreales</taxon>
        <taxon>Bionectriaceae</taxon>
        <taxon>Emericellopsis</taxon>
    </lineage>
</organism>
<dbReference type="InterPro" id="IPR000917">
    <property type="entry name" value="Sulfatase_N"/>
</dbReference>
<name>A0A9P8CKV3_9HYPO</name>
<dbReference type="SUPFAM" id="SSF53649">
    <property type="entry name" value="Alkaline phosphatase-like"/>
    <property type="match status" value="1"/>
</dbReference>
<dbReference type="CDD" id="cd16027">
    <property type="entry name" value="SGSH"/>
    <property type="match status" value="1"/>
</dbReference>
<dbReference type="Pfam" id="PF00884">
    <property type="entry name" value="Sulfatase"/>
    <property type="match status" value="1"/>
</dbReference>
<dbReference type="RefSeq" id="XP_046114888.1">
    <property type="nucleotide sequence ID" value="XM_046264091.1"/>
</dbReference>
<dbReference type="InterPro" id="IPR050738">
    <property type="entry name" value="Sulfatase"/>
</dbReference>
<dbReference type="Proteomes" id="UP000887229">
    <property type="component" value="Unassembled WGS sequence"/>
</dbReference>
<proteinExistence type="inferred from homology"/>
<dbReference type="Gene3D" id="3.40.720.10">
    <property type="entry name" value="Alkaline Phosphatase, subunit A"/>
    <property type="match status" value="1"/>
</dbReference>
<keyword evidence="5" id="KW-1185">Reference proteome</keyword>
<dbReference type="PANTHER" id="PTHR42693">
    <property type="entry name" value="ARYLSULFATASE FAMILY MEMBER"/>
    <property type="match status" value="1"/>
</dbReference>
<dbReference type="GO" id="GO:0004065">
    <property type="term" value="F:arylsulfatase activity"/>
    <property type="evidence" value="ECO:0007669"/>
    <property type="project" value="TreeGrafter"/>
</dbReference>
<gene>
    <name evidence="4" type="ORF">F5Z01DRAFT_664331</name>
</gene>
<sequence>MGSAMESPRRNILFLIADDLGKCLPCYGAKGLNTPNIDKLAATGTVFDNAFTSTASCSASRTVMYTGLHPHENGQYGLMGGVNHYQSFDHIQSGALLFNSLGYQTGIIGKVHVGPPSVFPWAVREESETRNVAWTAQRAEAFFKETQASGNPFFLTVGYVDPHRDITTRGGFGNQEDCKGTFTAPNIQLDQVEIPDWLTDVEETRQEYVEYYKAIERLDYGIGLVLDALDRQGLTDSTLVVLCSDNGPPFINSKTTLYDAGVQLPFIVRQPGAPVAGMRNPNLISYIDILPTFLDWAGAPSDLSTPVEAAPGQIHTMETRPPPHPKRLGRSFLSILGRGEHLDAREWQQEVFGSHTFHEVHNYWPTRFLRTKRFKYHRNIAWQLDFPFASDLYASLSLEGIRKQSTAQTGGDVMVGARSLRQYIKRPVEELYDMEADPLEVQNLADKEEFRGVLERMRARVEAWQFQTGDPWLMRDGQSVQALQRYAQEDLRVPGTWDFVVDGAAYSQMQMRRVDNPLQKDAGPR</sequence>
<dbReference type="EMBL" id="MU251271">
    <property type="protein sequence ID" value="KAG9250964.1"/>
    <property type="molecule type" value="Genomic_DNA"/>
</dbReference>
<feature type="domain" description="Sulfatase N-terminal" evidence="3">
    <location>
        <begin position="10"/>
        <end position="299"/>
    </location>
</feature>
<dbReference type="PANTHER" id="PTHR42693:SF53">
    <property type="entry name" value="ENDO-4-O-SULFATASE"/>
    <property type="match status" value="1"/>
</dbReference>
<dbReference type="InterPro" id="IPR017850">
    <property type="entry name" value="Alkaline_phosphatase_core_sf"/>
</dbReference>
<evidence type="ECO:0000313" key="4">
    <source>
        <dbReference type="EMBL" id="KAG9250964.1"/>
    </source>
</evidence>
<keyword evidence="2" id="KW-0378">Hydrolase</keyword>
<evidence type="ECO:0000256" key="2">
    <source>
        <dbReference type="ARBA" id="ARBA00022801"/>
    </source>
</evidence>
<dbReference type="GeneID" id="70294994"/>
<comment type="caution">
    <text evidence="4">The sequence shown here is derived from an EMBL/GenBank/DDBJ whole genome shotgun (WGS) entry which is preliminary data.</text>
</comment>
<dbReference type="OrthoDB" id="103349at2759"/>